<evidence type="ECO:0000313" key="2">
    <source>
        <dbReference type="EMBL" id="PES39897.1"/>
    </source>
</evidence>
<accession>A0AAE5P870</accession>
<name>A0AAE5P870_PRIMG</name>
<comment type="caution">
    <text evidence="2">The sequence shown here is derived from an EMBL/GenBank/DDBJ whole genome shotgun (WGS) entry which is preliminary data.</text>
</comment>
<gene>
    <name evidence="2" type="ORF">CN497_09785</name>
</gene>
<dbReference type="EMBL" id="NTYW01000007">
    <property type="protein sequence ID" value="PES39897.1"/>
    <property type="molecule type" value="Genomic_DNA"/>
</dbReference>
<sequence>MAGPPGAAGPQGPQGEPGPAGAQGIQGPIGPQGLPGGVLAFADFYALMPPNNAVPVAPGSDVDFPNDGPNGGAQIFRTGADTFNLSAIGVYQVLFQVGVDEAGQLVLTLNSGAGATELAYTVVGRATGTSQIVGLALVQTSVVNSILTVRNPASEPTALTITPLAGGTESVSAHLVITRLA</sequence>
<proteinExistence type="predicted"/>
<dbReference type="InterPro" id="IPR008983">
    <property type="entry name" value="Tumour_necrosis_fac-like_dom"/>
</dbReference>
<evidence type="ECO:0000256" key="1">
    <source>
        <dbReference type="SAM" id="MobiDB-lite"/>
    </source>
</evidence>
<dbReference type="Gene3D" id="2.60.120.40">
    <property type="match status" value="1"/>
</dbReference>
<feature type="region of interest" description="Disordered" evidence="1">
    <location>
        <begin position="1"/>
        <end position="29"/>
    </location>
</feature>
<reference evidence="2 3" key="1">
    <citation type="submission" date="2017-09" db="EMBL/GenBank/DDBJ databases">
        <title>Large-scale bioinformatics analysis of Bacillus genomes uncovers conserved roles of natural products in bacterial physiology.</title>
        <authorList>
            <consortium name="Agbiome Team Llc"/>
            <person name="Bleich R.M."/>
            <person name="Kirk G.J."/>
            <person name="Santa Maria K.C."/>
            <person name="Allen S.E."/>
            <person name="Farag S."/>
            <person name="Shank E.A."/>
            <person name="Bowers A."/>
        </authorList>
    </citation>
    <scope>NUCLEOTIDE SEQUENCE [LARGE SCALE GENOMIC DNA]</scope>
    <source>
        <strain evidence="2 3">AFS003013</strain>
    </source>
</reference>
<evidence type="ECO:0000313" key="3">
    <source>
        <dbReference type="Proteomes" id="UP000220341"/>
    </source>
</evidence>
<evidence type="ECO:0008006" key="4">
    <source>
        <dbReference type="Google" id="ProtNLM"/>
    </source>
</evidence>
<dbReference type="Proteomes" id="UP000220341">
    <property type="component" value="Unassembled WGS sequence"/>
</dbReference>
<protein>
    <recommendedName>
        <fullName evidence="4">Collagen-like protein</fullName>
    </recommendedName>
</protein>
<dbReference type="AlphaFoldDB" id="A0AAE5P870"/>
<organism evidence="2 3">
    <name type="scientific">Priestia megaterium</name>
    <name type="common">Bacillus megaterium</name>
    <dbReference type="NCBI Taxonomy" id="1404"/>
    <lineage>
        <taxon>Bacteria</taxon>
        <taxon>Bacillati</taxon>
        <taxon>Bacillota</taxon>
        <taxon>Bacilli</taxon>
        <taxon>Bacillales</taxon>
        <taxon>Bacillaceae</taxon>
        <taxon>Priestia</taxon>
    </lineage>
</organism>
<dbReference type="RefSeq" id="WP_098278054.1">
    <property type="nucleotide sequence ID" value="NZ_NTYW01000007.1"/>
</dbReference>